<gene>
    <name evidence="1" type="ORF">K443DRAFT_113111</name>
</gene>
<dbReference type="Gene3D" id="2.60.120.260">
    <property type="entry name" value="Galactose-binding domain-like"/>
    <property type="match status" value="1"/>
</dbReference>
<keyword evidence="2" id="KW-1185">Reference proteome</keyword>
<reference evidence="1 2" key="1">
    <citation type="submission" date="2014-04" db="EMBL/GenBank/DDBJ databases">
        <authorList>
            <consortium name="DOE Joint Genome Institute"/>
            <person name="Kuo A."/>
            <person name="Kohler A."/>
            <person name="Nagy L.G."/>
            <person name="Floudas D."/>
            <person name="Copeland A."/>
            <person name="Barry K.W."/>
            <person name="Cichocki N."/>
            <person name="Veneault-Fourrey C."/>
            <person name="LaButti K."/>
            <person name="Lindquist E.A."/>
            <person name="Lipzen A."/>
            <person name="Lundell T."/>
            <person name="Morin E."/>
            <person name="Murat C."/>
            <person name="Sun H."/>
            <person name="Tunlid A."/>
            <person name="Henrissat B."/>
            <person name="Grigoriev I.V."/>
            <person name="Hibbett D.S."/>
            <person name="Martin F."/>
            <person name="Nordberg H.P."/>
            <person name="Cantor M.N."/>
            <person name="Hua S.X."/>
        </authorList>
    </citation>
    <scope>NUCLEOTIDE SEQUENCE [LARGE SCALE GENOMIC DNA]</scope>
    <source>
        <strain evidence="1 2">LaAM-08-1</strain>
    </source>
</reference>
<dbReference type="HOGENOM" id="CLU_2365259_0_0_1"/>
<dbReference type="OrthoDB" id="2758521at2759"/>
<dbReference type="AlphaFoldDB" id="A0A0C9WVI0"/>
<sequence>LVLRLQIIYSDYQSSTITTVTRANFSVDGGSPVPFLHIPNLSTTALQYNSLVFLQTNLSNGDHRLDITTTGSTNIYVNFDTVFMREWQTAFTAVTV</sequence>
<feature type="non-terminal residue" evidence="1">
    <location>
        <position position="1"/>
    </location>
</feature>
<protein>
    <submittedName>
        <fullName evidence="1">Uncharacterized protein</fullName>
    </submittedName>
</protein>
<name>A0A0C9WVI0_9AGAR</name>
<organism evidence="1 2">
    <name type="scientific">Laccaria amethystina LaAM-08-1</name>
    <dbReference type="NCBI Taxonomy" id="1095629"/>
    <lineage>
        <taxon>Eukaryota</taxon>
        <taxon>Fungi</taxon>
        <taxon>Dikarya</taxon>
        <taxon>Basidiomycota</taxon>
        <taxon>Agaricomycotina</taxon>
        <taxon>Agaricomycetes</taxon>
        <taxon>Agaricomycetidae</taxon>
        <taxon>Agaricales</taxon>
        <taxon>Agaricineae</taxon>
        <taxon>Hydnangiaceae</taxon>
        <taxon>Laccaria</taxon>
    </lineage>
</organism>
<proteinExistence type="predicted"/>
<accession>A0A0C9WVI0</accession>
<evidence type="ECO:0000313" key="2">
    <source>
        <dbReference type="Proteomes" id="UP000054477"/>
    </source>
</evidence>
<dbReference type="Proteomes" id="UP000054477">
    <property type="component" value="Unassembled WGS sequence"/>
</dbReference>
<reference evidence="2" key="2">
    <citation type="submission" date="2015-01" db="EMBL/GenBank/DDBJ databases">
        <title>Evolutionary Origins and Diversification of the Mycorrhizal Mutualists.</title>
        <authorList>
            <consortium name="DOE Joint Genome Institute"/>
            <consortium name="Mycorrhizal Genomics Consortium"/>
            <person name="Kohler A."/>
            <person name="Kuo A."/>
            <person name="Nagy L.G."/>
            <person name="Floudas D."/>
            <person name="Copeland A."/>
            <person name="Barry K.W."/>
            <person name="Cichocki N."/>
            <person name="Veneault-Fourrey C."/>
            <person name="LaButti K."/>
            <person name="Lindquist E.A."/>
            <person name="Lipzen A."/>
            <person name="Lundell T."/>
            <person name="Morin E."/>
            <person name="Murat C."/>
            <person name="Riley R."/>
            <person name="Ohm R."/>
            <person name="Sun H."/>
            <person name="Tunlid A."/>
            <person name="Henrissat B."/>
            <person name="Grigoriev I.V."/>
            <person name="Hibbett D.S."/>
            <person name="Martin F."/>
        </authorList>
    </citation>
    <scope>NUCLEOTIDE SEQUENCE [LARGE SCALE GENOMIC DNA]</scope>
    <source>
        <strain evidence="2">LaAM-08-1</strain>
    </source>
</reference>
<dbReference type="EMBL" id="KN838887">
    <property type="protein sequence ID" value="KIJ92743.1"/>
    <property type="molecule type" value="Genomic_DNA"/>
</dbReference>
<evidence type="ECO:0000313" key="1">
    <source>
        <dbReference type="EMBL" id="KIJ92743.1"/>
    </source>
</evidence>